<dbReference type="PANTHER" id="PTHR18849">
    <property type="entry name" value="LEUCINE RICH REPEAT PROTEIN"/>
    <property type="match status" value="1"/>
</dbReference>
<reference evidence="5" key="1">
    <citation type="journal article" date="2015" name="PLoS Genet.">
        <title>Genome Sequence and Transcriptome Analyses of Chrysochromulina tobin: Metabolic Tools for Enhanced Algal Fitness in the Prominent Order Prymnesiales (Haptophyceae).</title>
        <authorList>
            <person name="Hovde B.T."/>
            <person name="Deodato C.R."/>
            <person name="Hunsperger H.M."/>
            <person name="Ryken S.A."/>
            <person name="Yost W."/>
            <person name="Jha R.K."/>
            <person name="Patterson J."/>
            <person name="Monnat R.J. Jr."/>
            <person name="Barlow S.B."/>
            <person name="Starkenburg S.R."/>
            <person name="Cattolico R.A."/>
        </authorList>
    </citation>
    <scope>NUCLEOTIDE SEQUENCE</scope>
    <source>
        <strain evidence="5">CCMP291</strain>
    </source>
</reference>
<evidence type="ECO:0000256" key="2">
    <source>
        <dbReference type="ARBA" id="ARBA00022737"/>
    </source>
</evidence>
<name>A0A0M0K1Y2_9EUKA</name>
<dbReference type="InterPro" id="IPR032675">
    <property type="entry name" value="LRR_dom_sf"/>
</dbReference>
<dbReference type="SUPFAM" id="SSF54236">
    <property type="entry name" value="Ubiquitin-like"/>
    <property type="match status" value="1"/>
</dbReference>
<protein>
    <submittedName>
        <fullName evidence="4">Tubulin-specific chaperone e-like protein</fullName>
    </submittedName>
</protein>
<comment type="caution">
    <text evidence="4">The sequence shown here is derived from an EMBL/GenBank/DDBJ whole genome shotgun (WGS) entry which is preliminary data.</text>
</comment>
<evidence type="ECO:0000313" key="5">
    <source>
        <dbReference type="Proteomes" id="UP000037460"/>
    </source>
</evidence>
<dbReference type="InterPro" id="IPR044079">
    <property type="entry name" value="Ubl_TBCE"/>
</dbReference>
<feature type="compositionally biased region" description="Low complexity" evidence="3">
    <location>
        <begin position="368"/>
        <end position="380"/>
    </location>
</feature>
<dbReference type="SMART" id="SM00369">
    <property type="entry name" value="LRR_TYP"/>
    <property type="match status" value="3"/>
</dbReference>
<dbReference type="EMBL" id="JWZX01001732">
    <property type="protein sequence ID" value="KOO32587.1"/>
    <property type="molecule type" value="Genomic_DNA"/>
</dbReference>
<dbReference type="InterPro" id="IPR029071">
    <property type="entry name" value="Ubiquitin-like_domsf"/>
</dbReference>
<dbReference type="PROSITE" id="PS51450">
    <property type="entry name" value="LRR"/>
    <property type="match status" value="1"/>
</dbReference>
<dbReference type="OrthoDB" id="5273213at2759"/>
<dbReference type="AlphaFoldDB" id="A0A0M0K1Y2"/>
<dbReference type="Gene3D" id="3.80.10.10">
    <property type="entry name" value="Ribonuclease Inhibitor"/>
    <property type="match status" value="2"/>
</dbReference>
<organism evidence="4 5">
    <name type="scientific">Chrysochromulina tobinii</name>
    <dbReference type="NCBI Taxonomy" id="1460289"/>
    <lineage>
        <taxon>Eukaryota</taxon>
        <taxon>Haptista</taxon>
        <taxon>Haptophyta</taxon>
        <taxon>Prymnesiophyceae</taxon>
        <taxon>Prymnesiales</taxon>
        <taxon>Chrysochromulinaceae</taxon>
        <taxon>Chrysochromulina</taxon>
    </lineage>
</organism>
<keyword evidence="1" id="KW-0433">Leucine-rich repeat</keyword>
<dbReference type="InterPro" id="IPR003591">
    <property type="entry name" value="Leu-rich_rpt_typical-subtyp"/>
</dbReference>
<evidence type="ECO:0000256" key="3">
    <source>
        <dbReference type="SAM" id="MobiDB-lite"/>
    </source>
</evidence>
<dbReference type="InterPro" id="IPR001611">
    <property type="entry name" value="Leu-rich_rpt"/>
</dbReference>
<feature type="region of interest" description="Disordered" evidence="3">
    <location>
        <begin position="361"/>
        <end position="381"/>
    </location>
</feature>
<dbReference type="CDD" id="cd17044">
    <property type="entry name" value="Ubl_TBCE"/>
    <property type="match status" value="1"/>
</dbReference>
<keyword evidence="5" id="KW-1185">Reference proteome</keyword>
<dbReference type="Gene3D" id="3.10.20.90">
    <property type="entry name" value="Phosphatidylinositol 3-kinase Catalytic Subunit, Chain A, domain 1"/>
    <property type="match status" value="1"/>
</dbReference>
<evidence type="ECO:0000256" key="1">
    <source>
        <dbReference type="ARBA" id="ARBA00022614"/>
    </source>
</evidence>
<dbReference type="GO" id="GO:0007010">
    <property type="term" value="P:cytoskeleton organization"/>
    <property type="evidence" value="ECO:0007669"/>
    <property type="project" value="TreeGrafter"/>
</dbReference>
<proteinExistence type="predicted"/>
<gene>
    <name evidence="4" type="ORF">Ctob_010289</name>
</gene>
<dbReference type="SUPFAM" id="SSF52058">
    <property type="entry name" value="L domain-like"/>
    <property type="match status" value="1"/>
</dbReference>
<dbReference type="Proteomes" id="UP000037460">
    <property type="component" value="Unassembled WGS sequence"/>
</dbReference>
<evidence type="ECO:0000313" key="4">
    <source>
        <dbReference type="EMBL" id="KOO32587.1"/>
    </source>
</evidence>
<dbReference type="PANTHER" id="PTHR18849:SF0">
    <property type="entry name" value="CILIA- AND FLAGELLA-ASSOCIATED PROTEIN 410-RELATED"/>
    <property type="match status" value="1"/>
</dbReference>
<sequence length="547" mass="57631">MAASFHSDAGTLTPSAVPSAVLMPTFVEAVRSKYEYKKSEDNAAEAGSYGVVGGEKTGKKQALDVLTNVYVPSAGIDSPGADGEIGSTCGAITELDIGGNGFVSWPPILAIAVQLPKLHWLGLDKMPLAPLASLPDNFGKALGGLRTLWLDGTGMAWEQLLFLASAMPLLEEVHFSSNQVSTLQPSSAEVPVAASVLPKLHSLYLEGNAISRWEDLEPLGALPALTHLNLNFNQLASVPPPPPAHAGAGGVGAVSGTPFSTLRHLMLRGNKLDSWASIDALDAYPSLTEARLAELPLTSAISGAAARRFVIARMHKLKALNGSEVRPREREDAERFYLRQIAQEYPEGGLPADAVVYPEGSCEGGAESGAEPTAGAPAAPRLDEYGRPLAAVGLRELARPANAPPPELRVPPGEAWAALQARHPRWASLLLEHGVHVTKTVTQASGGVLANELLELNLRSTAAESAHLPMVTRRLPGGLPLKSIKLIACQLFKVEPLNMQMLYCPPGAEKDIPELLDDDSKSLADLGVVSGGTIVVETTESHGVELS</sequence>
<keyword evidence="2" id="KW-0677">Repeat</keyword>
<accession>A0A0M0K1Y2</accession>